<gene>
    <name evidence="5" type="ORF">DB88DRAFT_480601</name>
</gene>
<evidence type="ECO:0000256" key="3">
    <source>
        <dbReference type="PIRSR" id="PIRSR613078-2"/>
    </source>
</evidence>
<dbReference type="GO" id="GO:0005829">
    <property type="term" value="C:cytosol"/>
    <property type="evidence" value="ECO:0007669"/>
    <property type="project" value="TreeGrafter"/>
</dbReference>
<organism evidence="5 6">
    <name type="scientific">Papiliotrema laurentii</name>
    <name type="common">Cryptococcus laurentii</name>
    <dbReference type="NCBI Taxonomy" id="5418"/>
    <lineage>
        <taxon>Eukaryota</taxon>
        <taxon>Fungi</taxon>
        <taxon>Dikarya</taxon>
        <taxon>Basidiomycota</taxon>
        <taxon>Agaricomycotina</taxon>
        <taxon>Tremellomycetes</taxon>
        <taxon>Tremellales</taxon>
        <taxon>Rhynchogastremaceae</taxon>
        <taxon>Papiliotrema</taxon>
    </lineage>
</organism>
<dbReference type="PANTHER" id="PTHR46517:SF1">
    <property type="entry name" value="FRUCTOSE-2,6-BISPHOSPHATASE TIGAR"/>
    <property type="match status" value="1"/>
</dbReference>
<evidence type="ECO:0000256" key="4">
    <source>
        <dbReference type="SAM" id="MobiDB-lite"/>
    </source>
</evidence>
<proteinExistence type="predicted"/>
<keyword evidence="6" id="KW-1185">Reference proteome</keyword>
<evidence type="ECO:0000256" key="1">
    <source>
        <dbReference type="ARBA" id="ARBA00022801"/>
    </source>
</evidence>
<evidence type="ECO:0000313" key="6">
    <source>
        <dbReference type="Proteomes" id="UP001182556"/>
    </source>
</evidence>
<name>A0AAD9L7B3_PAPLA</name>
<dbReference type="EMBL" id="JAODAN010000002">
    <property type="protein sequence ID" value="KAK1926076.1"/>
    <property type="molecule type" value="Genomic_DNA"/>
</dbReference>
<evidence type="ECO:0000313" key="5">
    <source>
        <dbReference type="EMBL" id="KAK1926076.1"/>
    </source>
</evidence>
<feature type="binding site" evidence="3">
    <location>
        <position position="58"/>
    </location>
    <ligand>
        <name>substrate</name>
    </ligand>
</feature>
<dbReference type="Gene3D" id="3.40.50.1240">
    <property type="entry name" value="Phosphoglycerate mutase-like"/>
    <property type="match status" value="1"/>
</dbReference>
<dbReference type="Proteomes" id="UP001182556">
    <property type="component" value="Unassembled WGS sequence"/>
</dbReference>
<dbReference type="CDD" id="cd07067">
    <property type="entry name" value="HP_PGM_like"/>
    <property type="match status" value="1"/>
</dbReference>
<dbReference type="InterPro" id="IPR001345">
    <property type="entry name" value="PG/BPGM_mutase_AS"/>
</dbReference>
<dbReference type="SMART" id="SM00855">
    <property type="entry name" value="PGAM"/>
    <property type="match status" value="1"/>
</dbReference>
<sequence>MITLTIVRHGESTDNLRPVWAGWADAPLSVHGMNQAKALGESYRETRVDAIYASDLLRALWTAQQIERNQPDPKPAFTVSPLLREQHFGVAEGKPWGEKGGFNRGPGRTFKFPEGESLEDVRNRANEAISKFIEQHLEECRGKPAKSRHVVVVAHGIFNSEFLGALLARRAGHAPLEWSYRGMTNTGWTRSEIGYAEEAVQVSSPDLETHPSGPLSPTSVPDDPPPMETPESDRLQPLVIRILCADVTTHLEGVHRQKGGIGSSSFDANQSDLRKFFGGGAN</sequence>
<feature type="active site" description="Tele-phosphohistidine intermediate" evidence="2">
    <location>
        <position position="9"/>
    </location>
</feature>
<evidence type="ECO:0000256" key="2">
    <source>
        <dbReference type="PIRSR" id="PIRSR613078-1"/>
    </source>
</evidence>
<dbReference type="InterPro" id="IPR051695">
    <property type="entry name" value="Phosphoglycerate_Mutase"/>
</dbReference>
<keyword evidence="1" id="KW-0378">Hydrolase</keyword>
<dbReference type="InterPro" id="IPR013078">
    <property type="entry name" value="His_Pase_superF_clade-1"/>
</dbReference>
<reference evidence="5" key="1">
    <citation type="submission" date="2023-02" db="EMBL/GenBank/DDBJ databases">
        <title>Identification and recombinant expression of a fungal hydrolase from Papiliotrema laurentii that hydrolyzes apple cutin and clears colloidal polyester polyurethane.</title>
        <authorList>
            <consortium name="DOE Joint Genome Institute"/>
            <person name="Roman V.A."/>
            <person name="Bojanowski C."/>
            <person name="Crable B.R."/>
            <person name="Wagner D.N."/>
            <person name="Hung C.S."/>
            <person name="Nadeau L.J."/>
            <person name="Schratz L."/>
            <person name="Haridas S."/>
            <person name="Pangilinan J."/>
            <person name="Lipzen A."/>
            <person name="Na H."/>
            <person name="Yan M."/>
            <person name="Ng V."/>
            <person name="Grigoriev I.V."/>
            <person name="Spatafora J.W."/>
            <person name="Barlow D."/>
            <person name="Biffinger J."/>
            <person name="Kelley-Loughnane N."/>
            <person name="Varaljay V.A."/>
            <person name="Crookes-Goodson W.J."/>
        </authorList>
    </citation>
    <scope>NUCLEOTIDE SEQUENCE</scope>
    <source>
        <strain evidence="5">5307AH</strain>
    </source>
</reference>
<dbReference type="GO" id="GO:0043456">
    <property type="term" value="P:regulation of pentose-phosphate shunt"/>
    <property type="evidence" value="ECO:0007669"/>
    <property type="project" value="TreeGrafter"/>
</dbReference>
<dbReference type="GO" id="GO:0045820">
    <property type="term" value="P:negative regulation of glycolytic process"/>
    <property type="evidence" value="ECO:0007669"/>
    <property type="project" value="TreeGrafter"/>
</dbReference>
<protein>
    <submittedName>
        <fullName evidence="5">Histidine phosphatase superfamily</fullName>
    </submittedName>
</protein>
<dbReference type="PANTHER" id="PTHR46517">
    <property type="entry name" value="FRUCTOSE-2,6-BISPHOSPHATASE TIGAR"/>
    <property type="match status" value="1"/>
</dbReference>
<dbReference type="Pfam" id="PF00300">
    <property type="entry name" value="His_Phos_1"/>
    <property type="match status" value="1"/>
</dbReference>
<accession>A0AAD9L7B3</accession>
<dbReference type="PROSITE" id="PS00175">
    <property type="entry name" value="PG_MUTASE"/>
    <property type="match status" value="1"/>
</dbReference>
<dbReference type="AlphaFoldDB" id="A0AAD9L7B3"/>
<feature type="region of interest" description="Disordered" evidence="4">
    <location>
        <begin position="201"/>
        <end position="234"/>
    </location>
</feature>
<feature type="binding site" evidence="3">
    <location>
        <begin position="8"/>
        <end position="15"/>
    </location>
    <ligand>
        <name>substrate</name>
    </ligand>
</feature>
<dbReference type="GO" id="GO:0004331">
    <property type="term" value="F:fructose-2,6-bisphosphate 2-phosphatase activity"/>
    <property type="evidence" value="ECO:0007669"/>
    <property type="project" value="TreeGrafter"/>
</dbReference>
<dbReference type="SUPFAM" id="SSF53254">
    <property type="entry name" value="Phosphoglycerate mutase-like"/>
    <property type="match status" value="1"/>
</dbReference>
<feature type="active site" description="Proton donor/acceptor" evidence="2">
    <location>
        <position position="85"/>
    </location>
</feature>
<dbReference type="InterPro" id="IPR029033">
    <property type="entry name" value="His_PPase_superfam"/>
</dbReference>
<comment type="caution">
    <text evidence="5">The sequence shown here is derived from an EMBL/GenBank/DDBJ whole genome shotgun (WGS) entry which is preliminary data.</text>
</comment>